<keyword evidence="3" id="KW-0560">Oxidoreductase</keyword>
<accession>A0ABU3BDQ3</accession>
<comment type="similarity">
    <text evidence="2">Belongs to the bacterial PQQ dehydrogenase family.</text>
</comment>
<dbReference type="SMART" id="SM00564">
    <property type="entry name" value="PQQ"/>
    <property type="match status" value="5"/>
</dbReference>
<proteinExistence type="inferred from homology"/>
<dbReference type="InterPro" id="IPR002372">
    <property type="entry name" value="PQQ_rpt_dom"/>
</dbReference>
<dbReference type="InterPro" id="IPR018391">
    <property type="entry name" value="PQQ_b-propeller_rpt"/>
</dbReference>
<dbReference type="PANTHER" id="PTHR32303">
    <property type="entry name" value="QUINOPROTEIN ALCOHOL DEHYDROGENASE (CYTOCHROME C)"/>
    <property type="match status" value="1"/>
</dbReference>
<evidence type="ECO:0000313" key="6">
    <source>
        <dbReference type="EMBL" id="MDT0619306.1"/>
    </source>
</evidence>
<reference evidence="6 7" key="1">
    <citation type="submission" date="2023-09" db="EMBL/GenBank/DDBJ databases">
        <authorList>
            <person name="Rey-Velasco X."/>
        </authorList>
    </citation>
    <scope>NUCLEOTIDE SEQUENCE [LARGE SCALE GENOMIC DNA]</scope>
    <source>
        <strain evidence="6 7">P385</strain>
    </source>
</reference>
<evidence type="ECO:0000256" key="2">
    <source>
        <dbReference type="ARBA" id="ARBA00008156"/>
    </source>
</evidence>
<feature type="domain" description="Pyrrolo-quinoline quinone repeat" evidence="5">
    <location>
        <begin position="481"/>
        <end position="550"/>
    </location>
</feature>
<organism evidence="6 7">
    <name type="scientific">Spectribacter acetivorans</name>
    <dbReference type="NCBI Taxonomy" id="3075603"/>
    <lineage>
        <taxon>Bacteria</taxon>
        <taxon>Pseudomonadati</taxon>
        <taxon>Pseudomonadota</taxon>
        <taxon>Gammaproteobacteria</taxon>
        <taxon>Salinisphaerales</taxon>
        <taxon>Salinisphaeraceae</taxon>
        <taxon>Spectribacter</taxon>
    </lineage>
</organism>
<dbReference type="RefSeq" id="WP_311659687.1">
    <property type="nucleotide sequence ID" value="NZ_JAVRHY010000013.1"/>
</dbReference>
<protein>
    <submittedName>
        <fullName evidence="6">PQQ-binding-like beta-propeller repeat protein</fullName>
    </submittedName>
</protein>
<dbReference type="InterPro" id="IPR011047">
    <property type="entry name" value="Quinoprotein_ADH-like_sf"/>
</dbReference>
<evidence type="ECO:0000259" key="5">
    <source>
        <dbReference type="Pfam" id="PF13360"/>
    </source>
</evidence>
<evidence type="ECO:0000313" key="7">
    <source>
        <dbReference type="Proteomes" id="UP001259982"/>
    </source>
</evidence>
<sequence length="584" mass="62577">MNNTTRAALAAILISTGVGASPNDWPLHGGDHANTRFATLSQINRDNVDDLELVWQHDNGRKASFQATPIVHGDRMYLSTPYNDVVALDATSGEQLWRYRHETTTDKFCCGPSSRGVAVAGNRVFLGTIDARLIALDADTGEVIWDVQPSNTRPDAAEAVAAITGNPHFKGGKVVGATGLSFNMAPQVVDGKVFVGTSGAGYGLHVETDEQGKQQLSVIGIAGGDKGLRGFLAAFDADTGKELWRWHTVNKTDWAGDFATTTPGGTPLKRDIDAERAAMADHGGAWRVGGGSIWQAPAVDRELGLLYVGTGNPSPQIDGQSRPGDNRHTSSIVALDIDTGELAWAFQQVPHDQWGYEAASPPVLFDAEIDGKPRKLLAQAGKTGWLYLLDRTSGELVKRSEPFVPQENLFAPPTEDGTRVTPAILGGASWSPAARHPARGLIYVQGIHKPATYFIKPLEAGPDSPWESYGYFRFTDEPDWGNVSAIDPVTGKLIWQRRFDQPMVGGLLATAGDLVFTGEGNGAFHALDAETGTPLWTHQAEYGVNAPAVTYRIDGRQYLAVAAGGNGLFGFPTGDRLLVFALPD</sequence>
<dbReference type="Gene3D" id="2.140.10.10">
    <property type="entry name" value="Quinoprotein alcohol dehydrogenase-like superfamily"/>
    <property type="match status" value="2"/>
</dbReference>
<dbReference type="Proteomes" id="UP001259982">
    <property type="component" value="Unassembled WGS sequence"/>
</dbReference>
<name>A0ABU3BDQ3_9GAMM</name>
<comment type="caution">
    <text evidence="6">The sequence shown here is derived from an EMBL/GenBank/DDBJ whole genome shotgun (WGS) entry which is preliminary data.</text>
</comment>
<dbReference type="Pfam" id="PF01011">
    <property type="entry name" value="PQQ"/>
    <property type="match status" value="1"/>
</dbReference>
<gene>
    <name evidence="6" type="ORF">RM531_12545</name>
</gene>
<evidence type="ECO:0000256" key="1">
    <source>
        <dbReference type="ARBA" id="ARBA00001931"/>
    </source>
</evidence>
<comment type="cofactor">
    <cofactor evidence="1">
        <name>pyrroloquinoline quinone</name>
        <dbReference type="ChEBI" id="CHEBI:58442"/>
    </cofactor>
</comment>
<dbReference type="SUPFAM" id="SSF50998">
    <property type="entry name" value="Quinoprotein alcohol dehydrogenase-like"/>
    <property type="match status" value="1"/>
</dbReference>
<dbReference type="Pfam" id="PF13360">
    <property type="entry name" value="PQQ_2"/>
    <property type="match status" value="1"/>
</dbReference>
<evidence type="ECO:0000256" key="3">
    <source>
        <dbReference type="ARBA" id="ARBA00023002"/>
    </source>
</evidence>
<evidence type="ECO:0000259" key="4">
    <source>
        <dbReference type="Pfam" id="PF01011"/>
    </source>
</evidence>
<keyword evidence="7" id="KW-1185">Reference proteome</keyword>
<dbReference type="EMBL" id="JAVRHY010000013">
    <property type="protein sequence ID" value="MDT0619306.1"/>
    <property type="molecule type" value="Genomic_DNA"/>
</dbReference>
<feature type="domain" description="Pyrrolo-quinoline quinone repeat" evidence="4">
    <location>
        <begin position="25"/>
        <end position="407"/>
    </location>
</feature>